<dbReference type="Gene3D" id="2.60.210.10">
    <property type="entry name" value="Apoptosis, Tumor Necrosis Factor Receptor Associated Protein 2, Chain A"/>
    <property type="match status" value="4"/>
</dbReference>
<keyword evidence="1" id="KW-0175">Coiled coil</keyword>
<feature type="region of interest" description="Disordered" evidence="2">
    <location>
        <begin position="921"/>
        <end position="957"/>
    </location>
</feature>
<evidence type="ECO:0000256" key="2">
    <source>
        <dbReference type="SAM" id="MobiDB-lite"/>
    </source>
</evidence>
<sequence>MTTTTTTTTTTGSNPVGDAGGACAGGAPAGSEVVASSVSTGAGVATMTATATGASGSGGAIESSVVAVRGEKNGVARGGENADEPREGGQESVIVEKRGEHAAVCKWTISQFAKVKARALWSRYFEVGGYDCRLLVYPRGDSQALPGYLSIYLQVTDPRGSSSSKWDCFASYRLCVVNQKDETKSIQRDSWHRFSGKKKSHGWCDFTPSSTVLDGKGGFVVNEAVLITAEILVLHESVSFSRENELPATGGPAPEVLSGKFTWKVHNLSLFKEMIKTQKIMSPVFPAGDCSLRLSVYQSSVSGVDYLSMCLESKDTEKSSVPERSCWCLFRMSVLNQRAGMNHMHRDSYGRFAADNKSGDNTSLGWNDYMKMADFVAPEMGYLVEDTAVFSASFHVIKESSTFSKNIGPLSARANAKKSDGYQGKFMWRIENFTRLKDLLKKRKITGLCIKSRRFQVGNRDCRLIVYPRGQSQPPCHLSMFLEVTDPRNTCADWSCFVSHRLSVVNQRTDERSVTKESQNRYSKAAKDWGWREFVTLTSLFDQDSGFLVQDMVVFSAEVLILKETSTMQELSEYEGEAAASGGGSDTGRIVNRGTFTWRVENFLAFKEIMETRKIFSKFFQAGGCELRIGVYESFDTLCIYLESDQSIGSDPDRNFWVRYRMAVVNVKHGDRTVWKESSICTKTWNNSVLQFMKVSDMVEADAGFLVRDTVVFVCEILDCCPWFEFSDLDVLISDDEQDALSTDPEELLDSDDSEGVSGDEEDIFRSLLARAGFHLSYGDNPPLLLDPSQLQITLREKLLMDAGAVAAFLAGLRVYLDDPAKVKRLLLPTKVSTTSAGGGGGKNAAGRGEASSPSLMNLLMGVKVLQQAIVDLLLDIMVECCQPSEVKKCNDVPVENKRGGFYEGNNAAKPAAAGGVDWRNGGSAVESRDSGLSSIDQRLEVGGDGSSGAQAVQSSDSLAVDMPVGRAAALSVSSVQSEPAASQESCVPDTMNNTFSNHAQKPKWPEQSDELLGLIVNSLRALEGAVPQGVPEPRRRPQSAQKIALVLEKAPKHLQPDLIALVPKLVDLSEHSLVAYSLLERLQRPDAEPALRLPMLGALSQLEVSSDIWEQVLQQALDILPELVDEPLAAVMSFVFKAATESQQLLRAVAAVRRRFKKLGPAVSPRVLDVVRSTVSSNADVAEALLRDIDNDSDRSETDITTAGINIVFGDNRDGDGAAQLQAAAEKVAASCWRVADVDFLVEMLTMPTLRIEAQRVFERAIARGAFGEQSVVMVLERRRSQRLILGTRMGASAGNAAASHVQDPLMPGTPGGGIDYLHPVEEDVDFPAVLQLAEALALSRDLRVREFVSTMYAVMFKVYGDEGYHERMLRGLVERATSSTSGPHEVELGMAILTFLVREEEGTARPVLSMMCKVAEAANGERNVLWQQLRAREDDIVRLRNERQAELARVSREKAVLSQRLVDADIAQGRLKAEMRAEIDRVGREKKDMAERIREVENQLEWVRSEREEEIGKLLNEKKGLQDRLRDTEAQLAQLKSRKRDELKRVMKEKNALAERLKTAESARKRFDEDIKRYATESVTREEIRQSLEDEVRRLTQTVGQTEGGLREKEEQVMRCEAYIDGMESKLHACQNYIQTLEASLQEEMSRHAPLYGAGLEALSLSELETLARIHDEGLRAVRLLQQQRGAGGAEHMANMESMANHSPLPPPLGMYATPPPIAVGMPSIMANGMSVHGNGHINGTVGPWYPPT</sequence>
<feature type="domain" description="MATH" evidence="3">
    <location>
        <begin position="593"/>
        <end position="717"/>
    </location>
</feature>
<dbReference type="PANTHER" id="PTHR47242">
    <property type="entry name" value="TRAF-LIKE FAMILY PROTEIN"/>
    <property type="match status" value="1"/>
</dbReference>
<reference evidence="4 5" key="2">
    <citation type="journal article" date="2018" name="Plant J.">
        <title>The Physcomitrella patens chromosome-scale assembly reveals moss genome structure and evolution.</title>
        <authorList>
            <person name="Lang D."/>
            <person name="Ullrich K.K."/>
            <person name="Murat F."/>
            <person name="Fuchs J."/>
            <person name="Jenkins J."/>
            <person name="Haas F.B."/>
            <person name="Piednoel M."/>
            <person name="Gundlach H."/>
            <person name="Van Bel M."/>
            <person name="Meyberg R."/>
            <person name="Vives C."/>
            <person name="Morata J."/>
            <person name="Symeonidi A."/>
            <person name="Hiss M."/>
            <person name="Muchero W."/>
            <person name="Kamisugi Y."/>
            <person name="Saleh O."/>
            <person name="Blanc G."/>
            <person name="Decker E.L."/>
            <person name="van Gessel N."/>
            <person name="Grimwood J."/>
            <person name="Hayes R.D."/>
            <person name="Graham S.W."/>
            <person name="Gunter L.E."/>
            <person name="McDaniel S.F."/>
            <person name="Hoernstein S.N.W."/>
            <person name="Larsson A."/>
            <person name="Li F.W."/>
            <person name="Perroud P.F."/>
            <person name="Phillips J."/>
            <person name="Ranjan P."/>
            <person name="Rokshar D.S."/>
            <person name="Rothfels C.J."/>
            <person name="Schneider L."/>
            <person name="Shu S."/>
            <person name="Stevenson D.W."/>
            <person name="Thummler F."/>
            <person name="Tillich M."/>
            <person name="Villarreal Aguilar J.C."/>
            <person name="Widiez T."/>
            <person name="Wong G.K."/>
            <person name="Wymore A."/>
            <person name="Zhang Y."/>
            <person name="Zimmer A.D."/>
            <person name="Quatrano R.S."/>
            <person name="Mayer K.F.X."/>
            <person name="Goodstein D."/>
            <person name="Casacuberta J.M."/>
            <person name="Vandepoele K."/>
            <person name="Reski R."/>
            <person name="Cuming A.C."/>
            <person name="Tuskan G.A."/>
            <person name="Maumus F."/>
            <person name="Salse J."/>
            <person name="Schmutz J."/>
            <person name="Rensing S.A."/>
        </authorList>
    </citation>
    <scope>NUCLEOTIDE SEQUENCE [LARGE SCALE GENOMIC DNA]</scope>
    <source>
        <strain evidence="4 5">cv. Gransden 2004</strain>
    </source>
</reference>
<dbReference type="GO" id="GO:0006955">
    <property type="term" value="P:immune response"/>
    <property type="evidence" value="ECO:0000318"/>
    <property type="project" value="GO_Central"/>
</dbReference>
<feature type="compositionally biased region" description="Polar residues" evidence="2">
    <location>
        <begin position="948"/>
        <end position="957"/>
    </location>
</feature>
<organism evidence="4 5">
    <name type="scientific">Physcomitrium patens</name>
    <name type="common">Spreading-leaved earth moss</name>
    <name type="synonym">Physcomitrella patens</name>
    <dbReference type="NCBI Taxonomy" id="3218"/>
    <lineage>
        <taxon>Eukaryota</taxon>
        <taxon>Viridiplantae</taxon>
        <taxon>Streptophyta</taxon>
        <taxon>Embryophyta</taxon>
        <taxon>Bryophyta</taxon>
        <taxon>Bryophytina</taxon>
        <taxon>Bryopsida</taxon>
        <taxon>Funariidae</taxon>
        <taxon>Funariales</taxon>
        <taxon>Funariaceae</taxon>
        <taxon>Physcomitrium</taxon>
    </lineage>
</organism>
<dbReference type="CDD" id="cd00121">
    <property type="entry name" value="MATH"/>
    <property type="match status" value="4"/>
</dbReference>
<dbReference type="PANTHER" id="PTHR47242:SF1">
    <property type="entry name" value="TRAF-LIKE FAMILY PROTEIN"/>
    <property type="match status" value="1"/>
</dbReference>
<dbReference type="RefSeq" id="XP_073385172.1">
    <property type="nucleotide sequence ID" value="XM_073529071.1"/>
</dbReference>
<reference evidence="4 5" key="1">
    <citation type="journal article" date="2008" name="Science">
        <title>The Physcomitrella genome reveals evolutionary insights into the conquest of land by plants.</title>
        <authorList>
            <person name="Rensing S."/>
            <person name="Lang D."/>
            <person name="Zimmer A."/>
            <person name="Terry A."/>
            <person name="Salamov A."/>
            <person name="Shapiro H."/>
            <person name="Nishiyama T."/>
            <person name="Perroud P.-F."/>
            <person name="Lindquist E."/>
            <person name="Kamisugi Y."/>
            <person name="Tanahashi T."/>
            <person name="Sakakibara K."/>
            <person name="Fujita T."/>
            <person name="Oishi K."/>
            <person name="Shin-I T."/>
            <person name="Kuroki Y."/>
            <person name="Toyoda A."/>
            <person name="Suzuki Y."/>
            <person name="Hashimoto A."/>
            <person name="Yamaguchi K."/>
            <person name="Sugano A."/>
            <person name="Kohara Y."/>
            <person name="Fujiyama A."/>
            <person name="Anterola A."/>
            <person name="Aoki S."/>
            <person name="Ashton N."/>
            <person name="Barbazuk W.B."/>
            <person name="Barker E."/>
            <person name="Bennetzen J."/>
            <person name="Bezanilla M."/>
            <person name="Blankenship R."/>
            <person name="Cho S.H."/>
            <person name="Dutcher S."/>
            <person name="Estelle M."/>
            <person name="Fawcett J.A."/>
            <person name="Gundlach H."/>
            <person name="Hanada K."/>
            <person name="Heyl A."/>
            <person name="Hicks K.A."/>
            <person name="Hugh J."/>
            <person name="Lohr M."/>
            <person name="Mayer K."/>
            <person name="Melkozernov A."/>
            <person name="Murata T."/>
            <person name="Nelson D."/>
            <person name="Pils B."/>
            <person name="Prigge M."/>
            <person name="Reiss B."/>
            <person name="Renner T."/>
            <person name="Rombauts S."/>
            <person name="Rushton P."/>
            <person name="Sanderfoot A."/>
            <person name="Schween G."/>
            <person name="Shiu S.-H."/>
            <person name="Stueber K."/>
            <person name="Theodoulou F.L."/>
            <person name="Tu H."/>
            <person name="Van de Peer Y."/>
            <person name="Verrier P.J."/>
            <person name="Waters E."/>
            <person name="Wood A."/>
            <person name="Yang L."/>
            <person name="Cove D."/>
            <person name="Cuming A."/>
            <person name="Hasebe M."/>
            <person name="Lucas S."/>
            <person name="Mishler D.B."/>
            <person name="Reski R."/>
            <person name="Grigoriev I."/>
            <person name="Quatrano R.S."/>
            <person name="Boore J.L."/>
        </authorList>
    </citation>
    <scope>NUCLEOTIDE SEQUENCE [LARGE SCALE GENOMIC DNA]</scope>
    <source>
        <strain evidence="4 5">cv. Gransden 2004</strain>
    </source>
</reference>
<dbReference type="InterPro" id="IPR008974">
    <property type="entry name" value="TRAF-like"/>
</dbReference>
<dbReference type="Pfam" id="PF14631">
    <property type="entry name" value="FancD2"/>
    <property type="match status" value="1"/>
</dbReference>
<dbReference type="GO" id="GO:0006281">
    <property type="term" value="P:DNA repair"/>
    <property type="evidence" value="ECO:0007669"/>
    <property type="project" value="InterPro"/>
</dbReference>
<proteinExistence type="predicted"/>
<dbReference type="Pfam" id="PF22486">
    <property type="entry name" value="MATH_2"/>
    <property type="match status" value="4"/>
</dbReference>
<feature type="domain" description="MATH" evidence="3">
    <location>
        <begin position="102"/>
        <end position="231"/>
    </location>
</feature>
<dbReference type="Gramene" id="Pp3c2_25380V3.2">
    <property type="protein sequence ID" value="Pp3c2_25380V3.2"/>
    <property type="gene ID" value="Pp3c2_25380"/>
</dbReference>
<evidence type="ECO:0000313" key="4">
    <source>
        <dbReference type="EnsemblPlants" id="Pp3c2_25380V3.2"/>
    </source>
</evidence>
<evidence type="ECO:0000313" key="5">
    <source>
        <dbReference type="Proteomes" id="UP000006727"/>
    </source>
</evidence>
<feature type="coiled-coil region" evidence="1">
    <location>
        <begin position="1474"/>
        <end position="1579"/>
    </location>
</feature>
<name>A0A7I4D2D9_PHYPA</name>
<dbReference type="InterPro" id="IPR029448">
    <property type="entry name" value="FANCD2"/>
</dbReference>
<dbReference type="EnsemblPlants" id="Pp3c2_25380V3.2">
    <property type="protein sequence ID" value="Pp3c2_25380V3.2"/>
    <property type="gene ID" value="Pp3c2_25380"/>
</dbReference>
<evidence type="ECO:0000259" key="3">
    <source>
        <dbReference type="PROSITE" id="PS50144"/>
    </source>
</evidence>
<feature type="domain" description="MATH" evidence="3">
    <location>
        <begin position="258"/>
        <end position="394"/>
    </location>
</feature>
<evidence type="ECO:0000256" key="1">
    <source>
        <dbReference type="SAM" id="Coils"/>
    </source>
</evidence>
<protein>
    <recommendedName>
        <fullName evidence="3">MATH domain-containing protein</fullName>
    </recommendedName>
</protein>
<keyword evidence="5" id="KW-1185">Reference proteome</keyword>
<accession>A0A7I4D2D9</accession>
<feature type="domain" description="MATH" evidence="3">
    <location>
        <begin position="423"/>
        <end position="559"/>
    </location>
</feature>
<dbReference type="PROSITE" id="PS50144">
    <property type="entry name" value="MATH"/>
    <property type="match status" value="4"/>
</dbReference>
<dbReference type="InParanoid" id="A0A7I4D2D9"/>
<dbReference type="GeneID" id="112275139"/>
<dbReference type="SMART" id="SM00061">
    <property type="entry name" value="MATH"/>
    <property type="match status" value="4"/>
</dbReference>
<dbReference type="FunCoup" id="A0A7I4D2D9">
    <property type="interactions" value="1956"/>
</dbReference>
<feature type="compositionally biased region" description="Low complexity" evidence="2">
    <location>
        <begin position="1"/>
        <end position="11"/>
    </location>
</feature>
<reference evidence="4" key="3">
    <citation type="submission" date="2020-12" db="UniProtKB">
        <authorList>
            <consortium name="EnsemblPlants"/>
        </authorList>
    </citation>
    <scope>IDENTIFICATION</scope>
</reference>
<dbReference type="InterPro" id="IPR002083">
    <property type="entry name" value="MATH/TRAF_dom"/>
</dbReference>
<feature type="compositionally biased region" description="Gly residues" evidence="2">
    <location>
        <begin position="18"/>
        <end position="28"/>
    </location>
</feature>
<feature type="region of interest" description="Disordered" evidence="2">
    <location>
        <begin position="1"/>
        <end position="30"/>
    </location>
</feature>
<dbReference type="EMBL" id="ABEU02000002">
    <property type="status" value="NOT_ANNOTATED_CDS"/>
    <property type="molecule type" value="Genomic_DNA"/>
</dbReference>
<dbReference type="Proteomes" id="UP000006727">
    <property type="component" value="Chromosome 2"/>
</dbReference>
<dbReference type="SUPFAM" id="SSF49599">
    <property type="entry name" value="TRAF domain-like"/>
    <property type="match status" value="4"/>
</dbReference>